<sequence length="212" mass="24234">MSIFRMLPLLFLFVSGSSAFDRLYQGGEATLAVFVRTADCKRAGTDADVASSPGFVDETGQLIWWVQMKALKGKAGENLERNTEQVVTKRLSKEEFQEIEDACTAYSRLDQDKYNQCFQANFFDFNVYSWWSNFWAAWKPGNMAVEMNIKAPKKSTEIRSRFADAGCNKNWTPSGSGHYYLCNSAILTKSSEYMHWAKAPHVHKYYDDCDDE</sequence>
<evidence type="ECO:0000256" key="1">
    <source>
        <dbReference type="SAM" id="SignalP"/>
    </source>
</evidence>
<name>A0AA39IAC8_9BILA</name>
<proteinExistence type="predicted"/>
<evidence type="ECO:0000313" key="3">
    <source>
        <dbReference type="Proteomes" id="UP001175271"/>
    </source>
</evidence>
<dbReference type="EMBL" id="JAUCMV010000002">
    <property type="protein sequence ID" value="KAK0420743.1"/>
    <property type="molecule type" value="Genomic_DNA"/>
</dbReference>
<accession>A0AA39IAC8</accession>
<gene>
    <name evidence="2" type="ORF">QR680_014857</name>
</gene>
<reference evidence="2" key="1">
    <citation type="submission" date="2023-06" db="EMBL/GenBank/DDBJ databases">
        <title>Genomic analysis of the entomopathogenic nematode Steinernema hermaphroditum.</title>
        <authorList>
            <person name="Schwarz E.M."/>
            <person name="Heppert J.K."/>
            <person name="Baniya A."/>
            <person name="Schwartz H.T."/>
            <person name="Tan C.-H."/>
            <person name="Antoshechkin I."/>
            <person name="Sternberg P.W."/>
            <person name="Goodrich-Blair H."/>
            <person name="Dillman A.R."/>
        </authorList>
    </citation>
    <scope>NUCLEOTIDE SEQUENCE</scope>
    <source>
        <strain evidence="2">PS9179</strain>
        <tissue evidence="2">Whole animal</tissue>
    </source>
</reference>
<feature type="chain" id="PRO_5041451837" description="C-type lectin domain-containing protein" evidence="1">
    <location>
        <begin position="20"/>
        <end position="212"/>
    </location>
</feature>
<evidence type="ECO:0000313" key="2">
    <source>
        <dbReference type="EMBL" id="KAK0420743.1"/>
    </source>
</evidence>
<protein>
    <recommendedName>
        <fullName evidence="4">C-type lectin domain-containing protein</fullName>
    </recommendedName>
</protein>
<evidence type="ECO:0008006" key="4">
    <source>
        <dbReference type="Google" id="ProtNLM"/>
    </source>
</evidence>
<dbReference type="Proteomes" id="UP001175271">
    <property type="component" value="Unassembled WGS sequence"/>
</dbReference>
<keyword evidence="3" id="KW-1185">Reference proteome</keyword>
<feature type="signal peptide" evidence="1">
    <location>
        <begin position="1"/>
        <end position="19"/>
    </location>
</feature>
<comment type="caution">
    <text evidence="2">The sequence shown here is derived from an EMBL/GenBank/DDBJ whole genome shotgun (WGS) entry which is preliminary data.</text>
</comment>
<dbReference type="AlphaFoldDB" id="A0AA39IAC8"/>
<keyword evidence="1" id="KW-0732">Signal</keyword>
<organism evidence="2 3">
    <name type="scientific">Steinernema hermaphroditum</name>
    <dbReference type="NCBI Taxonomy" id="289476"/>
    <lineage>
        <taxon>Eukaryota</taxon>
        <taxon>Metazoa</taxon>
        <taxon>Ecdysozoa</taxon>
        <taxon>Nematoda</taxon>
        <taxon>Chromadorea</taxon>
        <taxon>Rhabditida</taxon>
        <taxon>Tylenchina</taxon>
        <taxon>Panagrolaimomorpha</taxon>
        <taxon>Strongyloidoidea</taxon>
        <taxon>Steinernematidae</taxon>
        <taxon>Steinernema</taxon>
    </lineage>
</organism>